<evidence type="ECO:0000313" key="2">
    <source>
        <dbReference type="EMBL" id="KZE38406.1"/>
    </source>
</evidence>
<dbReference type="InterPro" id="IPR027393">
    <property type="entry name" value="Virus_scaffolding_prot_C"/>
</dbReference>
<evidence type="ECO:0000313" key="3">
    <source>
        <dbReference type="Proteomes" id="UP000076490"/>
    </source>
</evidence>
<accession>A0A163FCW7</accession>
<sequence length="150" mass="17595">MLHIQRMKPFYVTQEQAKVKLVFEYQYFTIKKGEELFHFIPSEGKEIHINLQNLQVENLGDIFVFQKGSRFIRLPLYQLLLISDIHTHLKEILQGADIMENDPLLLEPGEAENLIEELERMNLLNLIDRALEQGDRDLFHHLTGQLNGTL</sequence>
<dbReference type="InterPro" id="IPR014957">
    <property type="entry name" value="IDEAL_dom"/>
</dbReference>
<dbReference type="AlphaFoldDB" id="A0A163FCW7"/>
<dbReference type="EMBL" id="LQNT01000009">
    <property type="protein sequence ID" value="KZE38406.1"/>
    <property type="molecule type" value="Genomic_DNA"/>
</dbReference>
<evidence type="ECO:0000259" key="1">
    <source>
        <dbReference type="SMART" id="SM00914"/>
    </source>
</evidence>
<organism evidence="2 3">
    <name type="scientific">Bhargavaea cecembensis</name>
    <dbReference type="NCBI Taxonomy" id="394098"/>
    <lineage>
        <taxon>Bacteria</taxon>
        <taxon>Bacillati</taxon>
        <taxon>Bacillota</taxon>
        <taxon>Bacilli</taxon>
        <taxon>Bacillales</taxon>
        <taxon>Caryophanaceae</taxon>
        <taxon>Bhargavaea</taxon>
    </lineage>
</organism>
<feature type="domain" description="IDEAL" evidence="1">
    <location>
        <begin position="114"/>
        <end position="146"/>
    </location>
</feature>
<dbReference type="RefSeq" id="WP_063179856.1">
    <property type="nucleotide sequence ID" value="NZ_LQNT01000009.1"/>
</dbReference>
<dbReference type="OrthoDB" id="2930704at2"/>
<protein>
    <submittedName>
        <fullName evidence="2">Transcriptional regulator</fullName>
    </submittedName>
</protein>
<dbReference type="Pfam" id="PF08858">
    <property type="entry name" value="IDEAL"/>
    <property type="match status" value="1"/>
</dbReference>
<dbReference type="Gene3D" id="4.10.810.10">
    <property type="entry name" value="Virus Scaffolding Protein, Chain A"/>
    <property type="match status" value="1"/>
</dbReference>
<reference evidence="2 3" key="1">
    <citation type="submission" date="2016-01" db="EMBL/GenBank/DDBJ databases">
        <title>Whole genome sequencing of Bhargavaea cecembensis T14.</title>
        <authorList>
            <person name="Hong K.W."/>
        </authorList>
    </citation>
    <scope>NUCLEOTIDE SEQUENCE [LARGE SCALE GENOMIC DNA]</scope>
    <source>
        <strain evidence="2 3">T14</strain>
    </source>
</reference>
<proteinExistence type="predicted"/>
<dbReference type="SMART" id="SM00914">
    <property type="entry name" value="IDEAL"/>
    <property type="match status" value="1"/>
</dbReference>
<comment type="caution">
    <text evidence="2">The sequence shown here is derived from an EMBL/GenBank/DDBJ whole genome shotgun (WGS) entry which is preliminary data.</text>
</comment>
<gene>
    <name evidence="2" type="ORF">AV656_05685</name>
</gene>
<dbReference type="Proteomes" id="UP000076490">
    <property type="component" value="Unassembled WGS sequence"/>
</dbReference>
<name>A0A163FCW7_9BACL</name>